<organism evidence="2">
    <name type="scientific">Picea glauca</name>
    <name type="common">White spruce</name>
    <name type="synonym">Pinus glauca</name>
    <dbReference type="NCBI Taxonomy" id="3330"/>
    <lineage>
        <taxon>Eukaryota</taxon>
        <taxon>Viridiplantae</taxon>
        <taxon>Streptophyta</taxon>
        <taxon>Embryophyta</taxon>
        <taxon>Tracheophyta</taxon>
        <taxon>Spermatophyta</taxon>
        <taxon>Pinopsida</taxon>
        <taxon>Pinidae</taxon>
        <taxon>Conifers I</taxon>
        <taxon>Pinales</taxon>
        <taxon>Pinaceae</taxon>
        <taxon>Picea</taxon>
    </lineage>
</organism>
<protein>
    <submittedName>
        <fullName evidence="2">Uncharacterized protein</fullName>
    </submittedName>
</protein>
<dbReference type="EMBL" id="LKAM01000002">
    <property type="protein sequence ID" value="KUM49925.1"/>
    <property type="molecule type" value="Genomic_DNA"/>
</dbReference>
<dbReference type="AlphaFoldDB" id="A0A117NII1"/>
<sequence>MECTHNGRIYDISYKAQVLGYPKPAVRAKLGRSGSPQTTLRDRSWLPERRRWDRQSHKLSGITYSRDISSQKERNRNGSRNPAWTERHLHPPSLNTMHDTHEQPNKPLSDILKFEERESEDPGNRLITFDLSLVFIEFSNRLFHLSG</sequence>
<name>A0A117NII1_PICGL</name>
<keyword evidence="2" id="KW-0496">Mitochondrion</keyword>
<accession>A0A117NII1</accession>
<reference evidence="2" key="1">
    <citation type="journal article" date="2015" name="Genome Biol. Evol.">
        <title>Organellar Genomes of White Spruce (Picea glauca): Assembly and Annotation.</title>
        <authorList>
            <person name="Jackman S.D."/>
            <person name="Warren R.L."/>
            <person name="Gibb E.A."/>
            <person name="Vandervalk B.P."/>
            <person name="Mohamadi H."/>
            <person name="Chu J."/>
            <person name="Raymond A."/>
            <person name="Pleasance S."/>
            <person name="Coope R."/>
            <person name="Wildung M.R."/>
            <person name="Ritland C.E."/>
            <person name="Bousquet J."/>
            <person name="Jones S.J."/>
            <person name="Bohlmann J."/>
            <person name="Birol I."/>
        </authorList>
    </citation>
    <scope>NUCLEOTIDE SEQUENCE [LARGE SCALE GENOMIC DNA]</scope>
    <source>
        <tissue evidence="2">Flushing bud</tissue>
    </source>
</reference>
<comment type="caution">
    <text evidence="2">The sequence shown here is derived from an EMBL/GenBank/DDBJ whole genome shotgun (WGS) entry which is preliminary data.</text>
</comment>
<evidence type="ECO:0000256" key="1">
    <source>
        <dbReference type="SAM" id="MobiDB-lite"/>
    </source>
</evidence>
<feature type="region of interest" description="Disordered" evidence="1">
    <location>
        <begin position="63"/>
        <end position="106"/>
    </location>
</feature>
<geneLocation type="mitochondrion" evidence="2"/>
<gene>
    <name evidence="2" type="ORF">ABT39_MTgene3153</name>
</gene>
<proteinExistence type="predicted"/>
<evidence type="ECO:0000313" key="2">
    <source>
        <dbReference type="EMBL" id="KUM49925.1"/>
    </source>
</evidence>